<dbReference type="PANTHER" id="PTHR30580:SF1">
    <property type="entry name" value="COMF OPERON PROTEIN 1"/>
    <property type="match status" value="1"/>
</dbReference>
<organism evidence="6 7">
    <name type="scientific">Lactococcus fujiensis JCM 16395</name>
    <dbReference type="NCBI Taxonomy" id="1291764"/>
    <lineage>
        <taxon>Bacteria</taxon>
        <taxon>Bacillati</taxon>
        <taxon>Bacillota</taxon>
        <taxon>Bacilli</taxon>
        <taxon>Lactobacillales</taxon>
        <taxon>Streptococcaceae</taxon>
        <taxon>Lactococcus</taxon>
    </lineage>
</organism>
<evidence type="ECO:0000259" key="5">
    <source>
        <dbReference type="PROSITE" id="PS51194"/>
    </source>
</evidence>
<dbReference type="GO" id="GO:0043138">
    <property type="term" value="F:3'-5' DNA helicase activity"/>
    <property type="evidence" value="ECO:0007669"/>
    <property type="project" value="TreeGrafter"/>
</dbReference>
<evidence type="ECO:0000259" key="4">
    <source>
        <dbReference type="PROSITE" id="PS51192"/>
    </source>
</evidence>
<comment type="caution">
    <text evidence="6">The sequence shown here is derived from an EMBL/GenBank/DDBJ whole genome shotgun (WGS) entry which is preliminary data.</text>
</comment>
<evidence type="ECO:0000313" key="6">
    <source>
        <dbReference type="EMBL" id="PCR99520.1"/>
    </source>
</evidence>
<proteinExistence type="predicted"/>
<evidence type="ECO:0000256" key="3">
    <source>
        <dbReference type="ARBA" id="ARBA00023125"/>
    </source>
</evidence>
<dbReference type="STRING" id="1291764.GCA_001311235_01666"/>
<dbReference type="GO" id="GO:0006310">
    <property type="term" value="P:DNA recombination"/>
    <property type="evidence" value="ECO:0007669"/>
    <property type="project" value="TreeGrafter"/>
</dbReference>
<name>A0A2A5RK53_9LACT</name>
<dbReference type="Pfam" id="PF00271">
    <property type="entry name" value="Helicase_C"/>
    <property type="match status" value="1"/>
</dbReference>
<keyword evidence="7" id="KW-1185">Reference proteome</keyword>
<dbReference type="PANTHER" id="PTHR30580">
    <property type="entry name" value="PRIMOSOMAL PROTEIN N"/>
    <property type="match status" value="1"/>
</dbReference>
<dbReference type="EMBL" id="JXJU01000008">
    <property type="protein sequence ID" value="PCR99520.1"/>
    <property type="molecule type" value="Genomic_DNA"/>
</dbReference>
<dbReference type="InterPro" id="IPR011545">
    <property type="entry name" value="DEAD/DEAH_box_helicase_dom"/>
</dbReference>
<evidence type="ECO:0000256" key="2">
    <source>
        <dbReference type="ARBA" id="ARBA00022840"/>
    </source>
</evidence>
<dbReference type="Gene3D" id="3.40.50.300">
    <property type="entry name" value="P-loop containing nucleotide triphosphate hydrolases"/>
    <property type="match status" value="2"/>
</dbReference>
<dbReference type="InterPro" id="IPR027417">
    <property type="entry name" value="P-loop_NTPase"/>
</dbReference>
<dbReference type="AlphaFoldDB" id="A0A2A5RK53"/>
<dbReference type="GO" id="GO:0005524">
    <property type="term" value="F:ATP binding"/>
    <property type="evidence" value="ECO:0007669"/>
    <property type="project" value="UniProtKB-KW"/>
</dbReference>
<dbReference type="SMART" id="SM00490">
    <property type="entry name" value="HELICc"/>
    <property type="match status" value="1"/>
</dbReference>
<dbReference type="GO" id="GO:0003677">
    <property type="term" value="F:DNA binding"/>
    <property type="evidence" value="ECO:0007669"/>
    <property type="project" value="UniProtKB-KW"/>
</dbReference>
<dbReference type="Pfam" id="PF00270">
    <property type="entry name" value="DEAD"/>
    <property type="match status" value="1"/>
</dbReference>
<dbReference type="GO" id="GO:0006270">
    <property type="term" value="P:DNA replication initiation"/>
    <property type="evidence" value="ECO:0007669"/>
    <property type="project" value="TreeGrafter"/>
</dbReference>
<accession>A0A2A5RK53</accession>
<feature type="domain" description="Helicase C-terminal" evidence="5">
    <location>
        <begin position="295"/>
        <end position="439"/>
    </location>
</feature>
<dbReference type="PROSITE" id="PS51194">
    <property type="entry name" value="HELICASE_CTER"/>
    <property type="match status" value="1"/>
</dbReference>
<keyword evidence="2" id="KW-0067">ATP-binding</keyword>
<gene>
    <name evidence="6" type="ORF">RT41_GL001896</name>
</gene>
<keyword evidence="3" id="KW-0238">DNA-binding</keyword>
<feature type="domain" description="Helicase ATP-binding" evidence="4">
    <location>
        <begin position="126"/>
        <end position="276"/>
    </location>
</feature>
<dbReference type="Proteomes" id="UP000218181">
    <property type="component" value="Unassembled WGS sequence"/>
</dbReference>
<dbReference type="InterPro" id="IPR014001">
    <property type="entry name" value="Helicase_ATP-bd"/>
</dbReference>
<dbReference type="PROSITE" id="PS51192">
    <property type="entry name" value="HELICASE_ATP_BIND_1"/>
    <property type="match status" value="1"/>
</dbReference>
<keyword evidence="1" id="KW-0547">Nucleotide-binding</keyword>
<dbReference type="SMART" id="SM00487">
    <property type="entry name" value="DEXDc"/>
    <property type="match status" value="1"/>
</dbReference>
<evidence type="ECO:0000313" key="7">
    <source>
        <dbReference type="Proteomes" id="UP000218181"/>
    </source>
</evidence>
<dbReference type="GO" id="GO:0006302">
    <property type="term" value="P:double-strand break repair"/>
    <property type="evidence" value="ECO:0007669"/>
    <property type="project" value="TreeGrafter"/>
</dbReference>
<protein>
    <submittedName>
        <fullName evidence="6">Competence protein ComFA</fullName>
    </submittedName>
</protein>
<sequence length="439" mass="49899">MPKIYDVLLHFKKNNVLKVMKDYYGRYLTKNEIPEEINLDQFVKINGMNAINHNLIICSRCGTKHRKADVQLAIGSFYCPTCLNLGRVRSDEFLYHAIQQPFANRQLMKWSGHLTSDQQVVSDALVKATNKEGQTLVHAVTGAGKTEMIYASIDQALSQGKSVIIASPRIDVCIELHQRLERDFDCAIPLLHGKGKPYFRSPLVIATCHQLLRFKEAFDLVIIDEVDAFPFVDNDQLYHAVKQAAKQGAATVFLTATSTPKLEKAVKRGELTQLALPKRFHQNPLVVPKCYFESHFKAHFLKQRKTGFPLLIFFPEISSGIAFTNELQKRYMNEKIAFVASTSKNRYEYVEAFRKREISILVSTSILERGVTFPFVDVFLMHTHHKNFSASAIIQMAGRVGRHPDRPTGLVELFHQGKTEAMKKAIKEINKMNQLGGFK</sequence>
<evidence type="ECO:0000256" key="1">
    <source>
        <dbReference type="ARBA" id="ARBA00022741"/>
    </source>
</evidence>
<dbReference type="InterPro" id="IPR001650">
    <property type="entry name" value="Helicase_C-like"/>
</dbReference>
<reference evidence="6 7" key="1">
    <citation type="submission" date="2014-12" db="EMBL/GenBank/DDBJ databases">
        <title>Draft genome sequences of 10 type strains of Lactococcus.</title>
        <authorList>
            <person name="Sun Z."/>
            <person name="Zhong Z."/>
            <person name="Liu W."/>
            <person name="Zhang W."/>
            <person name="Zhang H."/>
        </authorList>
    </citation>
    <scope>NUCLEOTIDE SEQUENCE [LARGE SCALE GENOMIC DNA]</scope>
    <source>
        <strain evidence="6 7">JCM 16395</strain>
    </source>
</reference>
<dbReference type="SUPFAM" id="SSF52540">
    <property type="entry name" value="P-loop containing nucleoside triphosphate hydrolases"/>
    <property type="match status" value="1"/>
</dbReference>